<comment type="caution">
    <text evidence="2">The sequence shown here is derived from an EMBL/GenBank/DDBJ whole genome shotgun (WGS) entry which is preliminary data.</text>
</comment>
<sequence length="111" mass="12012">MYPRQNDGINLLPVGVCGIGSDNTVRINNEKIVLEIDKNEKEGKAVVMRREEEESEVNEDDEEIMAAIKDTKSETPSQVGGTFPTQEATGNIASNGVLIKESSAKPPDSGH</sequence>
<keyword evidence="3" id="KW-1185">Reference proteome</keyword>
<organism evidence="2 3">
    <name type="scientific">Cinchona calisaya</name>
    <dbReference type="NCBI Taxonomy" id="153742"/>
    <lineage>
        <taxon>Eukaryota</taxon>
        <taxon>Viridiplantae</taxon>
        <taxon>Streptophyta</taxon>
        <taxon>Embryophyta</taxon>
        <taxon>Tracheophyta</taxon>
        <taxon>Spermatophyta</taxon>
        <taxon>Magnoliopsida</taxon>
        <taxon>eudicotyledons</taxon>
        <taxon>Gunneridae</taxon>
        <taxon>Pentapetalae</taxon>
        <taxon>asterids</taxon>
        <taxon>lamiids</taxon>
        <taxon>Gentianales</taxon>
        <taxon>Rubiaceae</taxon>
        <taxon>Cinchonoideae</taxon>
        <taxon>Cinchoneae</taxon>
        <taxon>Cinchona</taxon>
    </lineage>
</organism>
<name>A0ABD2YQW5_9GENT</name>
<evidence type="ECO:0000256" key="1">
    <source>
        <dbReference type="SAM" id="MobiDB-lite"/>
    </source>
</evidence>
<feature type="region of interest" description="Disordered" evidence="1">
    <location>
        <begin position="72"/>
        <end position="111"/>
    </location>
</feature>
<evidence type="ECO:0000313" key="3">
    <source>
        <dbReference type="Proteomes" id="UP001630127"/>
    </source>
</evidence>
<dbReference type="EMBL" id="JBJUIK010000012">
    <property type="protein sequence ID" value="KAL3509281.1"/>
    <property type="molecule type" value="Genomic_DNA"/>
</dbReference>
<reference evidence="2 3" key="1">
    <citation type="submission" date="2024-11" db="EMBL/GenBank/DDBJ databases">
        <title>A near-complete genome assembly of Cinchona calisaya.</title>
        <authorList>
            <person name="Lian D.C."/>
            <person name="Zhao X.W."/>
            <person name="Wei L."/>
        </authorList>
    </citation>
    <scope>NUCLEOTIDE SEQUENCE [LARGE SCALE GENOMIC DNA]</scope>
    <source>
        <tissue evidence="2">Nenye</tissue>
    </source>
</reference>
<accession>A0ABD2YQW5</accession>
<gene>
    <name evidence="2" type="ORF">ACH5RR_028682</name>
</gene>
<evidence type="ECO:0000313" key="2">
    <source>
        <dbReference type="EMBL" id="KAL3509281.1"/>
    </source>
</evidence>
<proteinExistence type="predicted"/>
<dbReference type="Proteomes" id="UP001630127">
    <property type="component" value="Unassembled WGS sequence"/>
</dbReference>
<protein>
    <submittedName>
        <fullName evidence="2">Uncharacterized protein</fullName>
    </submittedName>
</protein>
<dbReference type="AlphaFoldDB" id="A0ABD2YQW5"/>
<feature type="compositionally biased region" description="Polar residues" evidence="1">
    <location>
        <begin position="74"/>
        <end position="94"/>
    </location>
</feature>